<proteinExistence type="predicted"/>
<evidence type="ECO:0000313" key="2">
    <source>
        <dbReference type="EMBL" id="QZN99560.1"/>
    </source>
</evidence>
<protein>
    <submittedName>
        <fullName evidence="2">Uncharacterized protein</fullName>
    </submittedName>
</protein>
<reference evidence="2" key="1">
    <citation type="submission" date="2021-08" db="EMBL/GenBank/DDBJ databases">
        <authorList>
            <person name="Zhang H."/>
            <person name="Xu M."/>
            <person name="Yu Z."/>
            <person name="Yang L."/>
            <person name="Cai Y."/>
        </authorList>
    </citation>
    <scope>NUCLEOTIDE SEQUENCE</scope>
    <source>
        <strain evidence="2">CHL1</strain>
    </source>
</reference>
<evidence type="ECO:0000313" key="3">
    <source>
        <dbReference type="Proteomes" id="UP000825701"/>
    </source>
</evidence>
<organism evidence="2 3">
    <name type="scientific">Chenggangzhangella methanolivorans</name>
    <dbReference type="NCBI Taxonomy" id="1437009"/>
    <lineage>
        <taxon>Bacteria</taxon>
        <taxon>Pseudomonadati</taxon>
        <taxon>Pseudomonadota</taxon>
        <taxon>Alphaproteobacteria</taxon>
        <taxon>Hyphomicrobiales</taxon>
        <taxon>Methylopilaceae</taxon>
        <taxon>Chenggangzhangella</taxon>
    </lineage>
</organism>
<keyword evidence="3" id="KW-1185">Reference proteome</keyword>
<dbReference type="AlphaFoldDB" id="A0A9E6R7B9"/>
<evidence type="ECO:0000256" key="1">
    <source>
        <dbReference type="SAM" id="MobiDB-lite"/>
    </source>
</evidence>
<dbReference type="RefSeq" id="WP_261402644.1">
    <property type="nucleotide sequence ID" value="NZ_CP081869.1"/>
</dbReference>
<name>A0A9E6R7B9_9HYPH</name>
<dbReference type="KEGG" id="cmet:K6K41_23090"/>
<sequence>MQNDNDRPSTETAATPKPPAGENMKDLVTPGDDSKKEADADAIPSGADTIEGDVARPEDAEEAQSPT</sequence>
<dbReference type="EMBL" id="CP081869">
    <property type="protein sequence ID" value="QZN99560.1"/>
    <property type="molecule type" value="Genomic_DNA"/>
</dbReference>
<accession>A0A9E6R7B9</accession>
<gene>
    <name evidence="2" type="ORF">K6K41_23090</name>
</gene>
<dbReference type="Proteomes" id="UP000825701">
    <property type="component" value="Chromosome"/>
</dbReference>
<feature type="region of interest" description="Disordered" evidence="1">
    <location>
        <begin position="1"/>
        <end position="67"/>
    </location>
</feature>